<accession>A0A1Y4N7G6</accession>
<sequence>MSNLVMDTVQAIKLGRTDMPEQKIPAIGFIIAHVDGLEQDKVVNDLTEAAGLKTWEIPESVQESFKKIRIPQNWIQLDAKIQEMYMFCQEDFDKLRELLGYAAVAAGGY</sequence>
<name>A0A1Y4N7G6_9FIRM</name>
<evidence type="ECO:0000313" key="1">
    <source>
        <dbReference type="EMBL" id="OUP70663.1"/>
    </source>
</evidence>
<dbReference type="Proteomes" id="UP000196386">
    <property type="component" value="Unassembled WGS sequence"/>
</dbReference>
<protein>
    <submittedName>
        <fullName evidence="1">Uncharacterized protein</fullName>
    </submittedName>
</protein>
<gene>
    <name evidence="1" type="ORF">B5F11_04255</name>
</gene>
<evidence type="ECO:0000313" key="2">
    <source>
        <dbReference type="Proteomes" id="UP000196386"/>
    </source>
</evidence>
<reference evidence="2" key="1">
    <citation type="submission" date="2017-04" db="EMBL/GenBank/DDBJ databases">
        <title>Function of individual gut microbiota members based on whole genome sequencing of pure cultures obtained from chicken caecum.</title>
        <authorList>
            <person name="Medvecky M."/>
            <person name="Cejkova D."/>
            <person name="Polansky O."/>
            <person name="Karasova D."/>
            <person name="Kubasova T."/>
            <person name="Cizek A."/>
            <person name="Rychlik I."/>
        </authorList>
    </citation>
    <scope>NUCLEOTIDE SEQUENCE [LARGE SCALE GENOMIC DNA]</scope>
    <source>
        <strain evidence="2">An175</strain>
    </source>
</reference>
<comment type="caution">
    <text evidence="1">The sequence shown here is derived from an EMBL/GenBank/DDBJ whole genome shotgun (WGS) entry which is preliminary data.</text>
</comment>
<dbReference type="RefSeq" id="WP_087299838.1">
    <property type="nucleotide sequence ID" value="NZ_NFKP01000003.1"/>
</dbReference>
<dbReference type="EMBL" id="NFKP01000003">
    <property type="protein sequence ID" value="OUP70663.1"/>
    <property type="molecule type" value="Genomic_DNA"/>
</dbReference>
<organism evidence="1 2">
    <name type="scientific">Anaerotruncus colihominis</name>
    <dbReference type="NCBI Taxonomy" id="169435"/>
    <lineage>
        <taxon>Bacteria</taxon>
        <taxon>Bacillati</taxon>
        <taxon>Bacillota</taxon>
        <taxon>Clostridia</taxon>
        <taxon>Eubacteriales</taxon>
        <taxon>Oscillospiraceae</taxon>
        <taxon>Anaerotruncus</taxon>
    </lineage>
</organism>
<proteinExistence type="predicted"/>
<dbReference type="AlphaFoldDB" id="A0A1Y4N7G6"/>